<evidence type="ECO:0000256" key="14">
    <source>
        <dbReference type="ARBA" id="ARBA00037982"/>
    </source>
</evidence>
<evidence type="ECO:0000256" key="19">
    <source>
        <dbReference type="PROSITE-ProRule" id="PRU10141"/>
    </source>
</evidence>
<dbReference type="PROSITE" id="PS50011">
    <property type="entry name" value="PROTEIN_KINASE_DOM"/>
    <property type="match status" value="1"/>
</dbReference>
<dbReference type="EMBL" id="OC854858">
    <property type="protein sequence ID" value="CAD7620588.1"/>
    <property type="molecule type" value="Genomic_DNA"/>
</dbReference>
<dbReference type="Pfam" id="PF00069">
    <property type="entry name" value="Pkinase"/>
    <property type="match status" value="1"/>
</dbReference>
<comment type="subcellular location">
    <subcellularLocation>
        <location evidence="1">Golgi apparatus membrane</location>
        <topology evidence="1">Peripheral membrane protein</topology>
    </subcellularLocation>
</comment>
<evidence type="ECO:0000256" key="5">
    <source>
        <dbReference type="ARBA" id="ARBA00022679"/>
    </source>
</evidence>
<evidence type="ECO:0000256" key="13">
    <source>
        <dbReference type="ARBA" id="ARBA00023306"/>
    </source>
</evidence>
<evidence type="ECO:0000256" key="2">
    <source>
        <dbReference type="ARBA" id="ARBA00012513"/>
    </source>
</evidence>
<dbReference type="GO" id="GO:0046872">
    <property type="term" value="F:metal ion binding"/>
    <property type="evidence" value="ECO:0007669"/>
    <property type="project" value="UniProtKB-KW"/>
</dbReference>
<feature type="domain" description="Protein kinase" evidence="21">
    <location>
        <begin position="94"/>
        <end position="342"/>
    </location>
</feature>
<dbReference type="GO" id="GO:0005524">
    <property type="term" value="F:ATP binding"/>
    <property type="evidence" value="ECO:0007669"/>
    <property type="project" value="UniProtKB-UniRule"/>
</dbReference>
<keyword evidence="8" id="KW-0418">Kinase</keyword>
<dbReference type="Gene3D" id="3.30.200.20">
    <property type="entry name" value="Phosphorylase Kinase, domain 1"/>
    <property type="match status" value="1"/>
</dbReference>
<keyword evidence="10" id="KW-0460">Magnesium</keyword>
<dbReference type="GO" id="GO:0110031">
    <property type="term" value="P:negative regulation of G2/MI transition of meiotic cell cycle"/>
    <property type="evidence" value="ECO:0007669"/>
    <property type="project" value="TreeGrafter"/>
</dbReference>
<evidence type="ECO:0000256" key="15">
    <source>
        <dbReference type="ARBA" id="ARBA00047899"/>
    </source>
</evidence>
<dbReference type="FunFam" id="1.10.510.10:FF:000315">
    <property type="entry name" value="membrane-associated tyrosine- and threonine-specific cdc2-inhibitory kinase"/>
    <property type="match status" value="1"/>
</dbReference>
<evidence type="ECO:0000256" key="17">
    <source>
        <dbReference type="ARBA" id="ARBA00074601"/>
    </source>
</evidence>
<evidence type="ECO:0000256" key="3">
    <source>
        <dbReference type="ARBA" id="ARBA00022527"/>
    </source>
</evidence>
<evidence type="ECO:0000256" key="18">
    <source>
        <dbReference type="ARBA" id="ARBA00084081"/>
    </source>
</evidence>
<keyword evidence="13" id="KW-0131">Cell cycle</keyword>
<dbReference type="InterPro" id="IPR050339">
    <property type="entry name" value="CC_SR_Kinase"/>
</dbReference>
<evidence type="ECO:0000256" key="6">
    <source>
        <dbReference type="ARBA" id="ARBA00022723"/>
    </source>
</evidence>
<dbReference type="GO" id="GO:0004674">
    <property type="term" value="F:protein serine/threonine kinase activity"/>
    <property type="evidence" value="ECO:0007669"/>
    <property type="project" value="UniProtKB-KW"/>
</dbReference>
<dbReference type="InterPro" id="IPR017441">
    <property type="entry name" value="Protein_kinase_ATP_BS"/>
</dbReference>
<evidence type="ECO:0000256" key="8">
    <source>
        <dbReference type="ARBA" id="ARBA00022777"/>
    </source>
</evidence>
<reference evidence="22" key="1">
    <citation type="submission" date="2020-11" db="EMBL/GenBank/DDBJ databases">
        <authorList>
            <person name="Tran Van P."/>
        </authorList>
    </citation>
    <scope>NUCLEOTIDE SEQUENCE</scope>
</reference>
<dbReference type="PANTHER" id="PTHR11042:SF183">
    <property type="entry name" value="MEMBRANE-ASSOCIATED TYROSINE- AND THREONINE-SPECIFIC CDC2-INHIBITORY KINASE"/>
    <property type="match status" value="1"/>
</dbReference>
<feature type="compositionally biased region" description="Pro residues" evidence="20">
    <location>
        <begin position="38"/>
        <end position="48"/>
    </location>
</feature>
<evidence type="ECO:0000256" key="10">
    <source>
        <dbReference type="ARBA" id="ARBA00022842"/>
    </source>
</evidence>
<evidence type="ECO:0000256" key="9">
    <source>
        <dbReference type="ARBA" id="ARBA00022840"/>
    </source>
</evidence>
<evidence type="ECO:0000259" key="21">
    <source>
        <dbReference type="PROSITE" id="PS50011"/>
    </source>
</evidence>
<evidence type="ECO:0000313" key="22">
    <source>
        <dbReference type="EMBL" id="CAD7620588.1"/>
    </source>
</evidence>
<dbReference type="PANTHER" id="PTHR11042">
    <property type="entry name" value="EUKARYOTIC TRANSLATION INITIATION FACTOR 2-ALPHA KINASE EIF2-ALPHA KINASE -RELATED"/>
    <property type="match status" value="1"/>
</dbReference>
<dbReference type="PROSITE" id="PS00108">
    <property type="entry name" value="PROTEIN_KINASE_ST"/>
    <property type="match status" value="1"/>
</dbReference>
<dbReference type="PROSITE" id="PS00107">
    <property type="entry name" value="PROTEIN_KINASE_ATP"/>
    <property type="match status" value="1"/>
</dbReference>
<keyword evidence="5" id="KW-0808">Transferase</keyword>
<dbReference type="Proteomes" id="UP000759131">
    <property type="component" value="Unassembled WGS sequence"/>
</dbReference>
<dbReference type="GO" id="GO:0051321">
    <property type="term" value="P:meiotic cell cycle"/>
    <property type="evidence" value="ECO:0007669"/>
    <property type="project" value="TreeGrafter"/>
</dbReference>
<name>A0A7R9KD34_9ACAR</name>
<dbReference type="EC" id="2.7.11.1" evidence="2"/>
<dbReference type="SMART" id="SM00220">
    <property type="entry name" value="S_TKc"/>
    <property type="match status" value="1"/>
</dbReference>
<dbReference type="InterPro" id="IPR011009">
    <property type="entry name" value="Kinase-like_dom_sf"/>
</dbReference>
<evidence type="ECO:0000256" key="1">
    <source>
        <dbReference type="ARBA" id="ARBA00004395"/>
    </source>
</evidence>
<keyword evidence="3" id="KW-0723">Serine/threonine-protein kinase</keyword>
<dbReference type="GO" id="GO:0005634">
    <property type="term" value="C:nucleus"/>
    <property type="evidence" value="ECO:0007669"/>
    <property type="project" value="TreeGrafter"/>
</dbReference>
<dbReference type="EMBL" id="CAJPIZ010000283">
    <property type="protein sequence ID" value="CAG2101018.1"/>
    <property type="molecule type" value="Genomic_DNA"/>
</dbReference>
<keyword evidence="11" id="KW-0333">Golgi apparatus</keyword>
<feature type="region of interest" description="Disordered" evidence="20">
    <location>
        <begin position="32"/>
        <end position="53"/>
    </location>
</feature>
<comment type="catalytic activity">
    <reaction evidence="16">
        <text>L-seryl-[protein] + ATP = O-phospho-L-seryl-[protein] + ADP + H(+)</text>
        <dbReference type="Rhea" id="RHEA:17989"/>
        <dbReference type="Rhea" id="RHEA-COMP:9863"/>
        <dbReference type="Rhea" id="RHEA-COMP:11604"/>
        <dbReference type="ChEBI" id="CHEBI:15378"/>
        <dbReference type="ChEBI" id="CHEBI:29999"/>
        <dbReference type="ChEBI" id="CHEBI:30616"/>
        <dbReference type="ChEBI" id="CHEBI:83421"/>
        <dbReference type="ChEBI" id="CHEBI:456216"/>
        <dbReference type="EC" id="2.7.11.1"/>
    </reaction>
</comment>
<protein>
    <recommendedName>
        <fullName evidence="17">Membrane-associated tyrosine- and threonine-specific cdc2-inhibitory kinase</fullName>
        <ecNumber evidence="2">2.7.11.1</ecNumber>
    </recommendedName>
    <alternativeName>
        <fullName evidence="18">Myt1 kinase</fullName>
    </alternativeName>
</protein>
<sequence length="684" mass="78666">MSSFNACSSPLRPVPQFFNDCNAFTTKKARFNSTPCPKKVPPRPPSKTVPPVSRFFRRPNHQTAHAISFMENSDSSLSKHYDSTREESYFEQCFVVEKKIGSGSFGDVFKVKSLEDGRYYAIKKSRERFKGKSDRERKLEEVCKHEQLPKHPNCVRLFKAWEERQYLYIQTELCETSLSDFAEVNHDIPQHIVCNYLVDLLKAVRHLHDHHLIHLDIKPDNIFISSDGLCKLGDFGLVLDISKNDNNEATEGDPKYLAKELMSGHFTKAADIFSLGITILEIACDLDLPSGGEGWHQLRDGRVPDKLLTGINGELSLIIKDMMNPDYRLRPSANQLLSHPFIRRIDRSRRWKLKGKRSVKLAKTLLNWFLQYFMKTFILICYPFTYLYQTITRRPPIETPLKSPNNSYNLIQNEFDNYSDDDLFDASSVSLNNSHSDKSSVSDDLLYENQNHRKFCSTTVIHRHRPVFDHTFTSPSFTPSSPIQRFYNSTLADSPTLLREPVVRSKPVISQKLNFDDQSDEESDDCDNKSHSIGPKNLMNTFDDEFDNYSDDDLFDASSVSLNNSHSDKSSVSDDLLYENQNHRKFCSTTVIHRHRPVFDHTFTSPSFTPSSPIQRFYNSTLADSPTLLREPVVRSKPVISQKLNFDDQSDEESDDCDNKSHSIGPKNLMNTFDEMENNEFSDC</sequence>
<gene>
    <name evidence="22" type="ORF">OSB1V03_LOCUS1069</name>
</gene>
<dbReference type="InterPro" id="IPR008271">
    <property type="entry name" value="Ser/Thr_kinase_AS"/>
</dbReference>
<dbReference type="GO" id="GO:0000139">
    <property type="term" value="C:Golgi membrane"/>
    <property type="evidence" value="ECO:0007669"/>
    <property type="project" value="UniProtKB-SubCell"/>
</dbReference>
<keyword evidence="7 19" id="KW-0547">Nucleotide-binding</keyword>
<keyword evidence="9 19" id="KW-0067">ATP-binding</keyword>
<evidence type="ECO:0000256" key="11">
    <source>
        <dbReference type="ARBA" id="ARBA00023034"/>
    </source>
</evidence>
<comment type="similarity">
    <text evidence="14">Belongs to the protein kinase superfamily. Ser/Thr protein kinase family. GCN2 subfamily.</text>
</comment>
<keyword evidence="23" id="KW-1185">Reference proteome</keyword>
<evidence type="ECO:0000256" key="12">
    <source>
        <dbReference type="ARBA" id="ARBA00023136"/>
    </source>
</evidence>
<dbReference type="Gene3D" id="1.10.510.10">
    <property type="entry name" value="Transferase(Phosphotransferase) domain 1"/>
    <property type="match status" value="1"/>
</dbReference>
<feature type="binding site" evidence="19">
    <location>
        <position position="124"/>
    </location>
    <ligand>
        <name>ATP</name>
        <dbReference type="ChEBI" id="CHEBI:30616"/>
    </ligand>
</feature>
<proteinExistence type="inferred from homology"/>
<keyword evidence="6" id="KW-0479">Metal-binding</keyword>
<evidence type="ECO:0000256" key="16">
    <source>
        <dbReference type="ARBA" id="ARBA00048679"/>
    </source>
</evidence>
<comment type="catalytic activity">
    <reaction evidence="15">
        <text>L-threonyl-[protein] + ATP = O-phospho-L-threonyl-[protein] + ADP + H(+)</text>
        <dbReference type="Rhea" id="RHEA:46608"/>
        <dbReference type="Rhea" id="RHEA-COMP:11060"/>
        <dbReference type="Rhea" id="RHEA-COMP:11605"/>
        <dbReference type="ChEBI" id="CHEBI:15378"/>
        <dbReference type="ChEBI" id="CHEBI:30013"/>
        <dbReference type="ChEBI" id="CHEBI:30616"/>
        <dbReference type="ChEBI" id="CHEBI:61977"/>
        <dbReference type="ChEBI" id="CHEBI:456216"/>
        <dbReference type="EC" id="2.7.11.1"/>
    </reaction>
</comment>
<dbReference type="InterPro" id="IPR000719">
    <property type="entry name" value="Prot_kinase_dom"/>
</dbReference>
<feature type="region of interest" description="Disordered" evidence="20">
    <location>
        <begin position="646"/>
        <end position="671"/>
    </location>
</feature>
<keyword evidence="12" id="KW-0472">Membrane</keyword>
<dbReference type="SUPFAM" id="SSF56112">
    <property type="entry name" value="Protein kinase-like (PK-like)"/>
    <property type="match status" value="1"/>
</dbReference>
<dbReference type="AlphaFoldDB" id="A0A7R9KD34"/>
<feature type="region of interest" description="Disordered" evidence="20">
    <location>
        <begin position="513"/>
        <end position="534"/>
    </location>
</feature>
<organism evidence="22">
    <name type="scientific">Medioppia subpectinata</name>
    <dbReference type="NCBI Taxonomy" id="1979941"/>
    <lineage>
        <taxon>Eukaryota</taxon>
        <taxon>Metazoa</taxon>
        <taxon>Ecdysozoa</taxon>
        <taxon>Arthropoda</taxon>
        <taxon>Chelicerata</taxon>
        <taxon>Arachnida</taxon>
        <taxon>Acari</taxon>
        <taxon>Acariformes</taxon>
        <taxon>Sarcoptiformes</taxon>
        <taxon>Oribatida</taxon>
        <taxon>Brachypylina</taxon>
        <taxon>Oppioidea</taxon>
        <taxon>Oppiidae</taxon>
        <taxon>Medioppia</taxon>
    </lineage>
</organism>
<evidence type="ECO:0000256" key="4">
    <source>
        <dbReference type="ARBA" id="ARBA00022553"/>
    </source>
</evidence>
<evidence type="ECO:0000313" key="23">
    <source>
        <dbReference type="Proteomes" id="UP000759131"/>
    </source>
</evidence>
<dbReference type="OrthoDB" id="5337378at2759"/>
<keyword evidence="4" id="KW-0597">Phosphoprotein</keyword>
<accession>A0A7R9KD34</accession>
<evidence type="ECO:0000256" key="20">
    <source>
        <dbReference type="SAM" id="MobiDB-lite"/>
    </source>
</evidence>
<dbReference type="FunFam" id="3.30.200.20:FF:000280">
    <property type="entry name" value="membrane-associated tyrosine- and threonine-specific cdc2-inhibitory kinase"/>
    <property type="match status" value="1"/>
</dbReference>
<evidence type="ECO:0000256" key="7">
    <source>
        <dbReference type="ARBA" id="ARBA00022741"/>
    </source>
</evidence>